<dbReference type="InterPro" id="IPR026444">
    <property type="entry name" value="Secre_tail"/>
</dbReference>
<feature type="domain" description="Secretion system C-terminal sorting" evidence="2">
    <location>
        <begin position="89"/>
        <end position="159"/>
    </location>
</feature>
<name>A0A1M6YYC4_9FLAO</name>
<evidence type="ECO:0000259" key="2">
    <source>
        <dbReference type="Pfam" id="PF18962"/>
    </source>
</evidence>
<dbReference type="STRING" id="946677.SAMN05444484_101804"/>
<dbReference type="RefSeq" id="WP_068841358.1">
    <property type="nucleotide sequence ID" value="NZ_FRBT01000001.1"/>
</dbReference>
<dbReference type="OrthoDB" id="1352409at2"/>
<sequence length="163" mass="17774">MRRNQQTFFTLFISSISFITSSYSQQSVVAAGGTGMGTGGSSNYSIGQIAYTGLSGSNGSVLQGVQQTYEIITLGNDEFSGIKLMMTAYPNPTTDILNLIVVNDKQNDLSYNLYDINGKIVSKKSKITTSETSISMQELNQGIYFLSVSDNNKTIKTFKIIKK</sequence>
<proteinExistence type="predicted"/>
<keyword evidence="1" id="KW-0732">Signal</keyword>
<dbReference type="EMBL" id="FRBT01000001">
    <property type="protein sequence ID" value="SHL23197.1"/>
    <property type="molecule type" value="Genomic_DNA"/>
</dbReference>
<evidence type="ECO:0000313" key="4">
    <source>
        <dbReference type="Proteomes" id="UP000184028"/>
    </source>
</evidence>
<evidence type="ECO:0000313" key="3">
    <source>
        <dbReference type="EMBL" id="SHL23197.1"/>
    </source>
</evidence>
<reference evidence="4" key="1">
    <citation type="submission" date="2016-11" db="EMBL/GenBank/DDBJ databases">
        <authorList>
            <person name="Varghese N."/>
            <person name="Submissions S."/>
        </authorList>
    </citation>
    <scope>NUCLEOTIDE SEQUENCE [LARGE SCALE GENOMIC DNA]</scope>
    <source>
        <strain evidence="4">DSM 24724</strain>
    </source>
</reference>
<accession>A0A1M6YYC4</accession>
<keyword evidence="4" id="KW-1185">Reference proteome</keyword>
<dbReference type="NCBIfam" id="TIGR04183">
    <property type="entry name" value="Por_Secre_tail"/>
    <property type="match status" value="1"/>
</dbReference>
<gene>
    <name evidence="3" type="ORF">SAMN05444484_101804</name>
</gene>
<dbReference type="Proteomes" id="UP000184028">
    <property type="component" value="Unassembled WGS sequence"/>
</dbReference>
<dbReference type="Pfam" id="PF18962">
    <property type="entry name" value="Por_Secre_tail"/>
    <property type="match status" value="1"/>
</dbReference>
<protein>
    <submittedName>
        <fullName evidence="3">Por secretion system C-terminal sorting domain-containing protein</fullName>
    </submittedName>
</protein>
<evidence type="ECO:0000256" key="1">
    <source>
        <dbReference type="ARBA" id="ARBA00022729"/>
    </source>
</evidence>
<organism evidence="3 4">
    <name type="scientific">Flavobacterium chilense</name>
    <dbReference type="NCBI Taxonomy" id="946677"/>
    <lineage>
        <taxon>Bacteria</taxon>
        <taxon>Pseudomonadati</taxon>
        <taxon>Bacteroidota</taxon>
        <taxon>Flavobacteriia</taxon>
        <taxon>Flavobacteriales</taxon>
        <taxon>Flavobacteriaceae</taxon>
        <taxon>Flavobacterium</taxon>
    </lineage>
</organism>
<dbReference type="AlphaFoldDB" id="A0A1M6YYC4"/>